<feature type="compositionally biased region" description="Basic and acidic residues" evidence="1">
    <location>
        <begin position="58"/>
        <end position="73"/>
    </location>
</feature>
<feature type="region of interest" description="Disordered" evidence="1">
    <location>
        <begin position="58"/>
        <end position="136"/>
    </location>
</feature>
<evidence type="ECO:0000256" key="1">
    <source>
        <dbReference type="SAM" id="MobiDB-lite"/>
    </source>
</evidence>
<gene>
    <name evidence="2" type="ORF">NDU88_002363</name>
</gene>
<reference evidence="2" key="1">
    <citation type="journal article" date="2022" name="bioRxiv">
        <title>Sequencing and chromosome-scale assembly of the giantPleurodeles waltlgenome.</title>
        <authorList>
            <person name="Brown T."/>
            <person name="Elewa A."/>
            <person name="Iarovenko S."/>
            <person name="Subramanian E."/>
            <person name="Araus A.J."/>
            <person name="Petzold A."/>
            <person name="Susuki M."/>
            <person name="Suzuki K.-i.T."/>
            <person name="Hayashi T."/>
            <person name="Toyoda A."/>
            <person name="Oliveira C."/>
            <person name="Osipova E."/>
            <person name="Leigh N.D."/>
            <person name="Simon A."/>
            <person name="Yun M.H."/>
        </authorList>
    </citation>
    <scope>NUCLEOTIDE SEQUENCE</scope>
    <source>
        <strain evidence="2">20211129_DDA</strain>
        <tissue evidence="2">Liver</tissue>
    </source>
</reference>
<dbReference type="EMBL" id="JANPWB010000004">
    <property type="protein sequence ID" value="KAJ1193057.1"/>
    <property type="molecule type" value="Genomic_DNA"/>
</dbReference>
<feature type="region of interest" description="Disordered" evidence="1">
    <location>
        <begin position="148"/>
        <end position="190"/>
    </location>
</feature>
<name>A0AAV7UVD2_PLEWA</name>
<dbReference type="Proteomes" id="UP001066276">
    <property type="component" value="Chromosome 2_2"/>
</dbReference>
<feature type="compositionally biased region" description="Low complexity" evidence="1">
    <location>
        <begin position="148"/>
        <end position="160"/>
    </location>
</feature>
<proteinExistence type="predicted"/>
<protein>
    <submittedName>
        <fullName evidence="2">Uncharacterized protein</fullName>
    </submittedName>
</protein>
<comment type="caution">
    <text evidence="2">The sequence shown here is derived from an EMBL/GenBank/DDBJ whole genome shotgun (WGS) entry which is preliminary data.</text>
</comment>
<evidence type="ECO:0000313" key="2">
    <source>
        <dbReference type="EMBL" id="KAJ1193057.1"/>
    </source>
</evidence>
<dbReference type="AlphaFoldDB" id="A0AAV7UVD2"/>
<accession>A0AAV7UVD2</accession>
<organism evidence="2 3">
    <name type="scientific">Pleurodeles waltl</name>
    <name type="common">Iberian ribbed newt</name>
    <dbReference type="NCBI Taxonomy" id="8319"/>
    <lineage>
        <taxon>Eukaryota</taxon>
        <taxon>Metazoa</taxon>
        <taxon>Chordata</taxon>
        <taxon>Craniata</taxon>
        <taxon>Vertebrata</taxon>
        <taxon>Euteleostomi</taxon>
        <taxon>Amphibia</taxon>
        <taxon>Batrachia</taxon>
        <taxon>Caudata</taxon>
        <taxon>Salamandroidea</taxon>
        <taxon>Salamandridae</taxon>
        <taxon>Pleurodelinae</taxon>
        <taxon>Pleurodeles</taxon>
    </lineage>
</organism>
<feature type="compositionally biased region" description="Basic and acidic residues" evidence="1">
    <location>
        <begin position="82"/>
        <end position="91"/>
    </location>
</feature>
<keyword evidence="3" id="KW-1185">Reference proteome</keyword>
<sequence>MLGACTAVLCVLSHPQPMLPSDVFPPPALVAALDFGPMIVSAVWQACRAVTLGSQEIAGKREPRGERGLRRPQSDTTADPAPAERLREQRGCRGSGGRRGRGLTQPPIQPPRTALTSSAGVGASANADVLSTSPPSLAGKAAAAHLHLPGQTQPGPLLLQRSARPGLPEPPVTTAGNTDTSKRPPNKKVR</sequence>
<evidence type="ECO:0000313" key="3">
    <source>
        <dbReference type="Proteomes" id="UP001066276"/>
    </source>
</evidence>